<dbReference type="InterPro" id="IPR025366">
    <property type="entry name" value="DUF4270"/>
</dbReference>
<dbReference type="EMBL" id="FMXE01000016">
    <property type="protein sequence ID" value="SDA80671.1"/>
    <property type="molecule type" value="Genomic_DNA"/>
</dbReference>
<dbReference type="STRING" id="279824.SAMN03080617_02458"/>
<evidence type="ECO:0000313" key="2">
    <source>
        <dbReference type="Proteomes" id="UP000198756"/>
    </source>
</evidence>
<evidence type="ECO:0008006" key="3">
    <source>
        <dbReference type="Google" id="ProtNLM"/>
    </source>
</evidence>
<dbReference type="OrthoDB" id="833442at2"/>
<reference evidence="2" key="1">
    <citation type="submission" date="2016-10" db="EMBL/GenBank/DDBJ databases">
        <authorList>
            <person name="Varghese N."/>
            <person name="Submissions S."/>
        </authorList>
    </citation>
    <scope>NUCLEOTIDE SEQUENCE [LARGE SCALE GENOMIC DNA]</scope>
    <source>
        <strain evidence="2">DSM 22703</strain>
    </source>
</reference>
<keyword evidence="2" id="KW-1185">Reference proteome</keyword>
<name>A0A1G5YD58_9BACT</name>
<dbReference type="Proteomes" id="UP000198756">
    <property type="component" value="Unassembled WGS sequence"/>
</dbReference>
<dbReference type="Pfam" id="PF14092">
    <property type="entry name" value="DUF4270"/>
    <property type="match status" value="1"/>
</dbReference>
<gene>
    <name evidence="1" type="ORF">SAMN03080617_02458</name>
</gene>
<organism evidence="1 2">
    <name type="scientific">Algoriphagus alkaliphilus</name>
    <dbReference type="NCBI Taxonomy" id="279824"/>
    <lineage>
        <taxon>Bacteria</taxon>
        <taxon>Pseudomonadati</taxon>
        <taxon>Bacteroidota</taxon>
        <taxon>Cytophagia</taxon>
        <taxon>Cytophagales</taxon>
        <taxon>Cyclobacteriaceae</taxon>
        <taxon>Algoriphagus</taxon>
    </lineage>
</organism>
<protein>
    <recommendedName>
        <fullName evidence="3">DUF4270 family protein</fullName>
    </recommendedName>
</protein>
<proteinExistence type="predicted"/>
<dbReference type="AlphaFoldDB" id="A0A1G5YD58"/>
<evidence type="ECO:0000313" key="1">
    <source>
        <dbReference type="EMBL" id="SDA80671.1"/>
    </source>
</evidence>
<accession>A0A1G5YD58</accession>
<dbReference type="RefSeq" id="WP_092730358.1">
    <property type="nucleotide sequence ID" value="NZ_FMXE01000016.1"/>
</dbReference>
<sequence>MTSFSASITTLPGKLAVSAFISILLISSCSDPASVGLELAPGNNQIGVFYREFNLDARMVLVDSFNTTNSSVLLTGYEVDDFFGKTEVTAYSRMTIDIGAVRPRNDAIFDSALFKFDVVSVNGTNLDQPKKFSVYQLSEPILDTLYFNFDELSFAPTPIAELSFTFGDIRDTTISFRAKNDFAVGVFSKIQNGREIQSLFDFRRFWQGIAIKSDPANNATIGMNVGRDTGMDLYYHYLGDTVASRYRITTFPARSFNGIKSDRSATPTASIVQRGRDYDVGPIVGMKGTLGMSLKIDTSPFDAFLDTLSGVVFNQVIFEIDEVRALPTGQNNLPLFYTYFTDQSNKFIRRRLDNNPVTLQLTKQPQFDLDASGNKVLPDRAPAVSNYVARTNQYSLDITSYLNALYRGDIARTDWLLYGGLVNRSSFIDDFRMSLRQFTVNKDKIKVKVIYSKSR</sequence>